<keyword evidence="4" id="KW-1185">Reference proteome</keyword>
<dbReference type="OrthoDB" id="685114at2759"/>
<evidence type="ECO:0000313" key="3">
    <source>
        <dbReference type="EMBL" id="KAF8648631.1"/>
    </source>
</evidence>
<dbReference type="Pfam" id="PF03080">
    <property type="entry name" value="Neprosin"/>
    <property type="match status" value="1"/>
</dbReference>
<protein>
    <recommendedName>
        <fullName evidence="2">Neprosin PEP catalytic domain-containing protein</fullName>
    </recommendedName>
</protein>
<dbReference type="PANTHER" id="PTHR31589">
    <property type="entry name" value="PROTEIN, PUTATIVE (DUF239)-RELATED-RELATED"/>
    <property type="match status" value="1"/>
</dbReference>
<reference evidence="3" key="1">
    <citation type="submission" date="2020-07" db="EMBL/GenBank/DDBJ databases">
        <title>Genome sequence and genetic diversity analysis of an under-domesticated orphan crop, white fonio (Digitaria exilis).</title>
        <authorList>
            <person name="Bennetzen J.L."/>
            <person name="Chen S."/>
            <person name="Ma X."/>
            <person name="Wang X."/>
            <person name="Yssel A.E.J."/>
            <person name="Chaluvadi S.R."/>
            <person name="Johnson M."/>
            <person name="Gangashetty P."/>
            <person name="Hamidou F."/>
            <person name="Sanogo M.D."/>
            <person name="Zwaenepoel A."/>
            <person name="Wallace J."/>
            <person name="Van De Peer Y."/>
            <person name="Van Deynze A."/>
        </authorList>
    </citation>
    <scope>NUCLEOTIDE SEQUENCE</scope>
    <source>
        <tissue evidence="3">Leaves</tissue>
    </source>
</reference>
<dbReference type="PROSITE" id="PS52045">
    <property type="entry name" value="NEPROSIN_PEP_CD"/>
    <property type="match status" value="1"/>
</dbReference>
<dbReference type="InterPro" id="IPR004314">
    <property type="entry name" value="Neprosin"/>
</dbReference>
<dbReference type="InterPro" id="IPR053168">
    <property type="entry name" value="Glutamic_endopeptidase"/>
</dbReference>
<dbReference type="Proteomes" id="UP000636709">
    <property type="component" value="Unassembled WGS sequence"/>
</dbReference>
<feature type="domain" description="Neprosin PEP catalytic" evidence="2">
    <location>
        <begin position="1"/>
        <end position="248"/>
    </location>
</feature>
<name>A0A835DY21_9POAL</name>
<feature type="region of interest" description="Disordered" evidence="1">
    <location>
        <begin position="1"/>
        <end position="41"/>
    </location>
</feature>
<gene>
    <name evidence="3" type="ORF">HU200_064676</name>
</gene>
<accession>A0A835DY21</accession>
<dbReference type="AlphaFoldDB" id="A0A835DY21"/>
<comment type="caution">
    <text evidence="3">The sequence shown here is derived from an EMBL/GenBank/DDBJ whole genome shotgun (WGS) entry which is preliminary data.</text>
</comment>
<evidence type="ECO:0000313" key="4">
    <source>
        <dbReference type="Proteomes" id="UP000636709"/>
    </source>
</evidence>
<organism evidence="3 4">
    <name type="scientific">Digitaria exilis</name>
    <dbReference type="NCBI Taxonomy" id="1010633"/>
    <lineage>
        <taxon>Eukaryota</taxon>
        <taxon>Viridiplantae</taxon>
        <taxon>Streptophyta</taxon>
        <taxon>Embryophyta</taxon>
        <taxon>Tracheophyta</taxon>
        <taxon>Spermatophyta</taxon>
        <taxon>Magnoliopsida</taxon>
        <taxon>Liliopsida</taxon>
        <taxon>Poales</taxon>
        <taxon>Poaceae</taxon>
        <taxon>PACMAD clade</taxon>
        <taxon>Panicoideae</taxon>
        <taxon>Panicodae</taxon>
        <taxon>Paniceae</taxon>
        <taxon>Anthephorinae</taxon>
        <taxon>Digitaria</taxon>
    </lineage>
</organism>
<evidence type="ECO:0000256" key="1">
    <source>
        <dbReference type="SAM" id="MobiDB-lite"/>
    </source>
</evidence>
<dbReference type="PANTHER" id="PTHR31589:SF24">
    <property type="entry name" value="OS07G0205500 PROTEIN"/>
    <property type="match status" value="1"/>
</dbReference>
<proteinExistence type="predicted"/>
<dbReference type="EMBL" id="JACEFO010002806">
    <property type="protein sequence ID" value="KAF8648631.1"/>
    <property type="molecule type" value="Genomic_DNA"/>
</dbReference>
<sequence length="249" mass="26529">MVGSTGRRSHAANSAAEPPVEQEWHRSGSCPEGTIPIRRLPKTTANPNLTIIHTLSSSQGNIVVDDVSNSPRAENDGGKNHKCFNLLCPAFIQTSNKIALGTSFIKGGSSITYDGVPYVSVSIQRVSGQKQWWVSVNDTIIGYYPHTLFPTFFPESFVNQVGGVVHNSRPRGMHTDTVMGNGRMPDSGNSAVVKAYTAVTANGADIKDMPATFGVTAPKCYNAAVLGQNRDVPGYDIAYGGPGGSQCDR</sequence>
<evidence type="ECO:0000259" key="2">
    <source>
        <dbReference type="PROSITE" id="PS52045"/>
    </source>
</evidence>